<dbReference type="AlphaFoldDB" id="A0A660E364"/>
<dbReference type="OrthoDB" id="2329748at2"/>
<evidence type="ECO:0000313" key="1">
    <source>
        <dbReference type="EMBL" id="VDG28542.1"/>
    </source>
</evidence>
<reference evidence="1 2" key="1">
    <citation type="submission" date="2018-11" db="EMBL/GenBank/DDBJ databases">
        <authorList>
            <person name="Wuyts S."/>
        </authorList>
    </citation>
    <scope>NUCLEOTIDE SEQUENCE [LARGE SCALE GENOMIC DNA]</scope>
    <source>
        <strain evidence="1">Lactobacillus mudanjiangensis AMBF249</strain>
    </source>
</reference>
<name>A0A660E364_9LACO</name>
<dbReference type="RefSeq" id="WP_130843655.1">
    <property type="nucleotide sequence ID" value="NZ_BJDY01000002.1"/>
</dbReference>
<proteinExistence type="predicted"/>
<dbReference type="EMBL" id="UYIG01000113">
    <property type="protein sequence ID" value="VDG28542.1"/>
    <property type="molecule type" value="Genomic_DNA"/>
</dbReference>
<accession>A0A660E364</accession>
<evidence type="ECO:0000313" key="2">
    <source>
        <dbReference type="Proteomes" id="UP000289996"/>
    </source>
</evidence>
<gene>
    <name evidence="1" type="ORF">MUDAN_MDHGFNIF_02972</name>
</gene>
<dbReference type="Proteomes" id="UP000289996">
    <property type="component" value="Unassembled WGS sequence"/>
</dbReference>
<organism evidence="1 2">
    <name type="scientific">Lactiplantibacillus mudanjiangensis</name>
    <dbReference type="NCBI Taxonomy" id="1296538"/>
    <lineage>
        <taxon>Bacteria</taxon>
        <taxon>Bacillati</taxon>
        <taxon>Bacillota</taxon>
        <taxon>Bacilli</taxon>
        <taxon>Lactobacillales</taxon>
        <taxon>Lactobacillaceae</taxon>
        <taxon>Lactiplantibacillus</taxon>
    </lineage>
</organism>
<keyword evidence="2" id="KW-1185">Reference proteome</keyword>
<sequence>MNERMLVAINGLKTLTNNGQKSFQIVNIGGVFEEKMSFNTPISVEDLQLMKQLALPSDYYDLLQLSNGLSLFQDSFQGMALGGAVCEIYDAETVCQKMVSSTADRLSFHSLAT</sequence>
<protein>
    <submittedName>
        <fullName evidence="1">Uncharacterized protein</fullName>
    </submittedName>
</protein>